<dbReference type="Gene3D" id="1.10.1330.10">
    <property type="entry name" value="Dockerin domain"/>
    <property type="match status" value="1"/>
</dbReference>
<protein>
    <recommendedName>
        <fullName evidence="3">Dockerin domain-containing protein</fullName>
    </recommendedName>
</protein>
<dbReference type="KEGG" id="mff:MFFC18_27830"/>
<dbReference type="InterPro" id="IPR036439">
    <property type="entry name" value="Dockerin_dom_sf"/>
</dbReference>
<reference evidence="1 2" key="1">
    <citation type="submission" date="2019-08" db="EMBL/GenBank/DDBJ databases">
        <title>Deep-cultivation of Planctomycetes and their phenomic and genomic characterization uncovers novel biology.</title>
        <authorList>
            <person name="Wiegand S."/>
            <person name="Jogler M."/>
            <person name="Boedeker C."/>
            <person name="Pinto D."/>
            <person name="Vollmers J."/>
            <person name="Rivas-Marin E."/>
            <person name="Kohn T."/>
            <person name="Peeters S.H."/>
            <person name="Heuer A."/>
            <person name="Rast P."/>
            <person name="Oberbeckmann S."/>
            <person name="Bunk B."/>
            <person name="Jeske O."/>
            <person name="Meyerdierks A."/>
            <person name="Storesund J.E."/>
            <person name="Kallscheuer N."/>
            <person name="Luecker S."/>
            <person name="Lage O.M."/>
            <person name="Pohl T."/>
            <person name="Merkel B.J."/>
            <person name="Hornburger P."/>
            <person name="Mueller R.-W."/>
            <person name="Bruemmer F."/>
            <person name="Labrenz M."/>
            <person name="Spormann A.M."/>
            <person name="Op den Camp H."/>
            <person name="Overmann J."/>
            <person name="Amann R."/>
            <person name="Jetten M.S.M."/>
            <person name="Mascher T."/>
            <person name="Medema M.H."/>
            <person name="Devos D.P."/>
            <person name="Kaster A.-K."/>
            <person name="Ovreas L."/>
            <person name="Rohde M."/>
            <person name="Galperin M.Y."/>
            <person name="Jogler C."/>
        </authorList>
    </citation>
    <scope>NUCLEOTIDE SEQUENCE [LARGE SCALE GENOMIC DNA]</scope>
    <source>
        <strain evidence="1 2">FC18</strain>
    </source>
</reference>
<gene>
    <name evidence="1" type="ORF">MFFC18_27830</name>
</gene>
<dbReference type="Proteomes" id="UP000322214">
    <property type="component" value="Chromosome"/>
</dbReference>
<dbReference type="AlphaFoldDB" id="A0A5B9PCL3"/>
<keyword evidence="2" id="KW-1185">Reference proteome</keyword>
<accession>A0A5B9PCL3</accession>
<dbReference type="GO" id="GO:0000272">
    <property type="term" value="P:polysaccharide catabolic process"/>
    <property type="evidence" value="ECO:0007669"/>
    <property type="project" value="InterPro"/>
</dbReference>
<dbReference type="Pfam" id="PF15892">
    <property type="entry name" value="BNR_4"/>
    <property type="match status" value="2"/>
</dbReference>
<organism evidence="1 2">
    <name type="scientific">Mariniblastus fucicola</name>
    <dbReference type="NCBI Taxonomy" id="980251"/>
    <lineage>
        <taxon>Bacteria</taxon>
        <taxon>Pseudomonadati</taxon>
        <taxon>Planctomycetota</taxon>
        <taxon>Planctomycetia</taxon>
        <taxon>Pirellulales</taxon>
        <taxon>Pirellulaceae</taxon>
        <taxon>Mariniblastus</taxon>
    </lineage>
</organism>
<dbReference type="STRING" id="980251.GCA_001642875_05133"/>
<dbReference type="SUPFAM" id="SSF63446">
    <property type="entry name" value="Type I dockerin domain"/>
    <property type="match status" value="1"/>
</dbReference>
<sequence>MEVTSNPRFVYLQLDKHRASLASSLLVLTLLVILPKTVVAQLTPVRDMVLDNNALLMGNTGNFGQGINGRAHQSEPLITIGGYQFATWYHNGPNNEQDVYLARRDLADPTNTWHAFDTGYDMENGDEDGDGSGAGRWDSHNVIGMGISGDGRIHLAYDHHVDDLRYLTTRSVGKATLSNSDWATQTADPANLFFVPGGERKKFNAQDSGNVTGLTYPRFAEGANGDIIVTYRTGGSGNGDTHFLSYNADTSAAPTIIAGFENWTTSDSLPDFPASFSNTATATYNSTNGSVSNQGASTDGTFGSFTGAAADTTTESTNDGARLTNGANHTYTFTFTDTSGSDTDLGAFHFDLGTFRPNSARTWTLSTLAGSSVSVVADLATGTIDSGTGGQVDMFNVDVDLSGLTDSTLDANGTVIFFLELEGGTPDSGGHHGFLDNVAVSTRGSENQQRWGGSHVVIDGNAGTYSDAYDTSNSNNRNAYLNGMDVGPLGNLHMTWTWRESSQGANHDVMYAYSEDGGITWLNNDGVLVADKNSGLQMDLNSPGINVVELDRTHSLMNQQAQCVDADGYVHVLMWHRRDDGINGEYDWEPGERFSALDSAYYHYHRDPFTGDWTRHQLPTSRRVGTRPKIGYDYFGNVFAVYTSNSDLIIAGATRASNYSNWTLLYEGTRNYQTDAILDQNRLYNDGVLSVYLQERGSDSTDATGTALRVLEFNVAVSPVVASVEIDLGEEQRSTVESFTVYFDGDVDVSPGAVSVVQRSTATEETFEAVTSTVDTQFANGQTTATITFDSHVRNSNGALVDGNYQITLDADLVTLDGVPMREDYVFGNEESHAFFAFFGDSDGNRTVNVFDLLALRQTYNSVSGSPDYDATMDFGADGVINIFDLLPFRIRYLKTIPFTFGSSRSSRIVSAGGKTSGGVSLKK</sequence>
<dbReference type="EMBL" id="CP042912">
    <property type="protein sequence ID" value="QEG22895.1"/>
    <property type="molecule type" value="Genomic_DNA"/>
</dbReference>
<dbReference type="RefSeq" id="WP_084416872.1">
    <property type="nucleotide sequence ID" value="NZ_CP042912.1"/>
</dbReference>
<evidence type="ECO:0000313" key="2">
    <source>
        <dbReference type="Proteomes" id="UP000322214"/>
    </source>
</evidence>
<proteinExistence type="predicted"/>
<evidence type="ECO:0000313" key="1">
    <source>
        <dbReference type="EMBL" id="QEG22895.1"/>
    </source>
</evidence>
<evidence type="ECO:0008006" key="3">
    <source>
        <dbReference type="Google" id="ProtNLM"/>
    </source>
</evidence>
<dbReference type="OrthoDB" id="223410at2"/>
<name>A0A5B9PCL3_9BACT</name>